<proteinExistence type="predicted"/>
<dbReference type="GO" id="GO:0008770">
    <property type="term" value="F:[acyl-carrier-protein] phosphodiesterase activity"/>
    <property type="evidence" value="ECO:0007669"/>
    <property type="project" value="InterPro"/>
</dbReference>
<evidence type="ECO:0000256" key="2">
    <source>
        <dbReference type="ARBA" id="ARBA00022801"/>
    </source>
</evidence>
<keyword evidence="2" id="KW-0378">Hydrolase</keyword>
<dbReference type="GO" id="GO:0006633">
    <property type="term" value="P:fatty acid biosynthetic process"/>
    <property type="evidence" value="ECO:0007669"/>
    <property type="project" value="InterPro"/>
</dbReference>
<evidence type="ECO:0000256" key="3">
    <source>
        <dbReference type="ARBA" id="ARBA00023098"/>
    </source>
</evidence>
<sequence length="200" mass="24398">MNFLAHIYLSGTNPRIQIGNFMGDGIRGKDYKHYHTDIQTGVLLHRSIDSFTDFHPVFRQSKYRLVPKYNHFSGIIVDMFYDHFLAKEWHLYHHHQLEDFAADFYQNLEKYKDELNIKTRELLPYITQQNWLVRYANLTDLQQILKQMDYRFSIKSNMHEAVEDLYEHYEAFQREFHLFFKDLMVHAETEKKRIEKELKK</sequence>
<organism evidence="4 5">
    <name type="scientific">Paenimyroides marinum</name>
    <dbReference type="NCBI Taxonomy" id="1159016"/>
    <lineage>
        <taxon>Bacteria</taxon>
        <taxon>Pseudomonadati</taxon>
        <taxon>Bacteroidota</taxon>
        <taxon>Flavobacteriia</taxon>
        <taxon>Flavobacteriales</taxon>
        <taxon>Flavobacteriaceae</taxon>
        <taxon>Paenimyroides</taxon>
    </lineage>
</organism>
<dbReference type="PANTHER" id="PTHR38764">
    <property type="entry name" value="ACYL CARRIER PROTEIN PHOSPHODIESTERASE"/>
    <property type="match status" value="1"/>
</dbReference>
<name>A0A1H6K033_9FLAO</name>
<reference evidence="4 5" key="1">
    <citation type="submission" date="2016-10" db="EMBL/GenBank/DDBJ databases">
        <authorList>
            <person name="de Groot N.N."/>
        </authorList>
    </citation>
    <scope>NUCLEOTIDE SEQUENCE [LARGE SCALE GENOMIC DNA]</scope>
    <source>
        <strain evidence="4 5">CGMCC 1.10825</strain>
    </source>
</reference>
<dbReference type="PIRSF" id="PIRSF011489">
    <property type="entry name" value="DUF479"/>
    <property type="match status" value="1"/>
</dbReference>
<gene>
    <name evidence="4" type="ORF">SAMN02927937_00852</name>
</gene>
<evidence type="ECO:0000313" key="5">
    <source>
        <dbReference type="Proteomes" id="UP000199634"/>
    </source>
</evidence>
<dbReference type="EMBL" id="FNXE01000008">
    <property type="protein sequence ID" value="SEH68301.1"/>
    <property type="molecule type" value="Genomic_DNA"/>
</dbReference>
<evidence type="ECO:0000313" key="4">
    <source>
        <dbReference type="EMBL" id="SEH68301.1"/>
    </source>
</evidence>
<keyword evidence="1" id="KW-0444">Lipid biosynthesis</keyword>
<dbReference type="InterPro" id="IPR007431">
    <property type="entry name" value="ACP_PD"/>
</dbReference>
<dbReference type="PANTHER" id="PTHR38764:SF1">
    <property type="entry name" value="ACYL CARRIER PROTEIN PHOSPHODIESTERASE"/>
    <property type="match status" value="1"/>
</dbReference>
<accession>A0A1H6K033</accession>
<protein>
    <submittedName>
        <fullName evidence="4">Acyl carrier protein phosphodiesterase</fullName>
    </submittedName>
</protein>
<dbReference type="AlphaFoldDB" id="A0A1H6K033"/>
<dbReference type="STRING" id="1159016.SAMN02927937_00852"/>
<dbReference type="OrthoDB" id="8442777at2"/>
<keyword evidence="3" id="KW-0443">Lipid metabolism</keyword>
<evidence type="ECO:0000256" key="1">
    <source>
        <dbReference type="ARBA" id="ARBA00022516"/>
    </source>
</evidence>
<dbReference type="Proteomes" id="UP000199634">
    <property type="component" value="Unassembled WGS sequence"/>
</dbReference>
<dbReference type="RefSeq" id="WP_091096684.1">
    <property type="nucleotide sequence ID" value="NZ_FNXE01000008.1"/>
</dbReference>
<keyword evidence="5" id="KW-1185">Reference proteome</keyword>
<dbReference type="Pfam" id="PF04336">
    <property type="entry name" value="ACP_PD"/>
    <property type="match status" value="1"/>
</dbReference>